<comment type="PTM">
    <text evidence="9">PSK-alpha is produced by endopeptidase digestion. PSK-beta is produced from PSK-alpha by exopeptidase digestion.</text>
</comment>
<evidence type="ECO:0000256" key="3">
    <source>
        <dbReference type="ARBA" id="ARBA00022473"/>
    </source>
</evidence>
<dbReference type="Pfam" id="PF06404">
    <property type="entry name" value="PSK"/>
    <property type="match status" value="1"/>
</dbReference>
<dbReference type="GO" id="GO:0008283">
    <property type="term" value="P:cell population proliferation"/>
    <property type="evidence" value="ECO:0007669"/>
    <property type="project" value="UniProtKB-UniRule"/>
</dbReference>
<evidence type="ECO:0000256" key="6">
    <source>
        <dbReference type="ARBA" id="ARBA00022729"/>
    </source>
</evidence>
<evidence type="ECO:0000256" key="5">
    <source>
        <dbReference type="ARBA" id="ARBA00022641"/>
    </source>
</evidence>
<evidence type="ECO:0000313" key="11">
    <source>
        <dbReference type="Proteomes" id="UP001188597"/>
    </source>
</evidence>
<sequence length="113" mass="12945">MKKIFRGFTLLFFLFIVTSQTSARSFAIGEGDKMIKPIKSITSTEESAAEIENLMGREDCGNGDQECLNRRVIAEAHLDYIYSVWACRVTIDYSNRDFGDGNYHWTFMTDHAE</sequence>
<organism evidence="10 11">
    <name type="scientific">Escallonia herrerae</name>
    <dbReference type="NCBI Taxonomy" id="1293975"/>
    <lineage>
        <taxon>Eukaryota</taxon>
        <taxon>Viridiplantae</taxon>
        <taxon>Streptophyta</taxon>
        <taxon>Embryophyta</taxon>
        <taxon>Tracheophyta</taxon>
        <taxon>Spermatophyta</taxon>
        <taxon>Magnoliopsida</taxon>
        <taxon>eudicotyledons</taxon>
        <taxon>Gunneridae</taxon>
        <taxon>Pentapetalae</taxon>
        <taxon>asterids</taxon>
        <taxon>campanulids</taxon>
        <taxon>Escalloniales</taxon>
        <taxon>Escalloniaceae</taxon>
        <taxon>Escallonia</taxon>
    </lineage>
</organism>
<protein>
    <recommendedName>
        <fullName evidence="9">Phytosulfokine</fullName>
    </recommendedName>
    <component>
        <recommendedName>
            <fullName evidence="9">Phytosulfokine-alpha</fullName>
            <shortName evidence="9">PSK-alpha</shortName>
            <shortName evidence="9">Phytosulfokine-a</shortName>
        </recommendedName>
    </component>
    <component>
        <recommendedName>
            <fullName evidence="9">Phytosulfokine-beta</fullName>
            <shortName evidence="9">PSK-beta</shortName>
            <shortName evidence="9">Phytosulfokine-b</shortName>
        </recommendedName>
    </component>
</protein>
<dbReference type="EMBL" id="JAVXUP010002071">
    <property type="protein sequence ID" value="KAK3005877.1"/>
    <property type="molecule type" value="Genomic_DNA"/>
</dbReference>
<evidence type="ECO:0000256" key="1">
    <source>
        <dbReference type="ARBA" id="ARBA00004613"/>
    </source>
</evidence>
<dbReference type="GO" id="GO:0008083">
    <property type="term" value="F:growth factor activity"/>
    <property type="evidence" value="ECO:0007669"/>
    <property type="project" value="UniProtKB-UniRule"/>
</dbReference>
<dbReference type="GO" id="GO:0030154">
    <property type="term" value="P:cell differentiation"/>
    <property type="evidence" value="ECO:0007669"/>
    <property type="project" value="UniProtKB-UniRule"/>
</dbReference>
<feature type="signal peptide" evidence="9">
    <location>
        <begin position="1"/>
        <end position="23"/>
    </location>
</feature>
<evidence type="ECO:0000256" key="9">
    <source>
        <dbReference type="RuleBase" id="RU368031"/>
    </source>
</evidence>
<proteinExistence type="inferred from homology"/>
<evidence type="ECO:0000256" key="4">
    <source>
        <dbReference type="ARBA" id="ARBA00022525"/>
    </source>
</evidence>
<dbReference type="Proteomes" id="UP001188597">
    <property type="component" value="Unassembled WGS sequence"/>
</dbReference>
<name>A0AA88VC18_9ASTE</name>
<keyword evidence="5 9" id="KW-0765">Sulfation</keyword>
<keyword evidence="3 9" id="KW-0217">Developmental protein</keyword>
<evidence type="ECO:0000256" key="8">
    <source>
        <dbReference type="ARBA" id="ARBA00023030"/>
    </source>
</evidence>
<evidence type="ECO:0000256" key="2">
    <source>
        <dbReference type="ARBA" id="ARBA00010781"/>
    </source>
</evidence>
<dbReference type="PANTHER" id="PTHR33285:SF33">
    <property type="entry name" value="PHYTOSULFOKINE"/>
    <property type="match status" value="1"/>
</dbReference>
<dbReference type="AlphaFoldDB" id="A0AA88VC18"/>
<reference evidence="10" key="1">
    <citation type="submission" date="2022-12" db="EMBL/GenBank/DDBJ databases">
        <title>Draft genome assemblies for two species of Escallonia (Escalloniales).</title>
        <authorList>
            <person name="Chanderbali A."/>
            <person name="Dervinis C."/>
            <person name="Anghel I."/>
            <person name="Soltis D."/>
            <person name="Soltis P."/>
            <person name="Zapata F."/>
        </authorList>
    </citation>
    <scope>NUCLEOTIDE SEQUENCE</scope>
    <source>
        <strain evidence="10">UCBG64.0493</strain>
        <tissue evidence="10">Leaf</tissue>
    </source>
</reference>
<comment type="subcellular location">
    <subcellularLocation>
        <location evidence="1 9">Secreted</location>
    </subcellularLocation>
</comment>
<comment type="function">
    <text evidence="9">Promotes plant cell differentiation, organogenesis and somatic embryogenesis as well as cell proliferation.</text>
</comment>
<keyword evidence="4 9" id="KW-0964">Secreted</keyword>
<feature type="chain" id="PRO_5041517425" description="Phytosulfokine" evidence="9">
    <location>
        <begin position="24"/>
        <end position="113"/>
    </location>
</feature>
<keyword evidence="7 9" id="KW-0221">Differentiation</keyword>
<keyword evidence="8 9" id="KW-0339">Growth factor</keyword>
<comment type="PTM">
    <text evidence="9">Sulfation is important for activity and for the binding to a putative membrane receptor.</text>
</comment>
<evidence type="ECO:0000313" key="10">
    <source>
        <dbReference type="EMBL" id="KAK3005877.1"/>
    </source>
</evidence>
<keyword evidence="11" id="KW-1185">Reference proteome</keyword>
<comment type="similarity">
    <text evidence="2 9">Belongs to the phytosulfokine family.</text>
</comment>
<comment type="caution">
    <text evidence="10">The sequence shown here is derived from an EMBL/GenBank/DDBJ whole genome shotgun (WGS) entry which is preliminary data.</text>
</comment>
<evidence type="ECO:0000256" key="7">
    <source>
        <dbReference type="ARBA" id="ARBA00022782"/>
    </source>
</evidence>
<keyword evidence="6 9" id="KW-0732">Signal</keyword>
<gene>
    <name evidence="10" type="ORF">RJ639_016654</name>
</gene>
<dbReference type="GO" id="GO:0005576">
    <property type="term" value="C:extracellular region"/>
    <property type="evidence" value="ECO:0007669"/>
    <property type="project" value="UniProtKB-SubCell"/>
</dbReference>
<accession>A0AA88VC18</accession>
<dbReference type="PANTHER" id="PTHR33285">
    <property type="entry name" value="PHYTOSULFOKINES 3"/>
    <property type="match status" value="1"/>
</dbReference>
<dbReference type="InterPro" id="IPR009438">
    <property type="entry name" value="Phytosulfokine"/>
</dbReference>